<reference evidence="1 2" key="1">
    <citation type="journal article" date="2022" name="Plant J.">
        <title>Chromosome-level genome of Camellia lanceoleosa provides a valuable resource for understanding genome evolution and self-incompatibility.</title>
        <authorList>
            <person name="Gong W."/>
            <person name="Xiao S."/>
            <person name="Wang L."/>
            <person name="Liao Z."/>
            <person name="Chang Y."/>
            <person name="Mo W."/>
            <person name="Hu G."/>
            <person name="Li W."/>
            <person name="Zhao G."/>
            <person name="Zhu H."/>
            <person name="Hu X."/>
            <person name="Ji K."/>
            <person name="Xiang X."/>
            <person name="Song Q."/>
            <person name="Yuan D."/>
            <person name="Jin S."/>
            <person name="Zhang L."/>
        </authorList>
    </citation>
    <scope>NUCLEOTIDE SEQUENCE [LARGE SCALE GENOMIC DNA]</scope>
    <source>
        <strain evidence="1">SQ_2022a</strain>
    </source>
</reference>
<gene>
    <name evidence="1" type="ORF">LOK49_LG07G01999</name>
</gene>
<name>A0ACC0H6G2_9ERIC</name>
<comment type="caution">
    <text evidence="1">The sequence shown here is derived from an EMBL/GenBank/DDBJ whole genome shotgun (WGS) entry which is preliminary data.</text>
</comment>
<proteinExistence type="predicted"/>
<sequence>MGLLLVSSMSWTLFQFMHVAVVVVVFVLMGCSCLGGSGSSTHLHHVHVAGNETDRLALLAFKAEITGDPFGALNSWNESIHFCQWAGITCGRRHQRVTKLILDHRKLTGSISPHIGNLSFLRELWLRNNSFTHQIPPELGHLRRLQILKLLNNSIGGEIPSNISACSNLVGLDLSGNSLAGKIPVELGSLSKLEQLRISKNNLTGGLPHTFGNLSSLIGFYAGYNNINGSIPETLGQLTNLNTLALGDNRLVGTIPSSIFNLSSITIFDIPINQVQGRLPLDIGISFPTLQWFSVGNNLFTGSIPISISNATNLYHLDLGQNKFIGRVPPLGMMHNLGRLAFDHNHLGTGEAGDLNFLSSLANATNLYLLNLVSNNFGGVLPESIGNLSTNLGILLLEKNKISGSIPTEMANLVNLQHLDMAANHFIGIILADIGKLQKLQKLNLSGNKFYGKIPLSLKNLTSLAYLYLGANNLHGNIPPSLGKCPLVDLSLSRNNLSGTIPKQVLTPLSLLNLYLHDNHLVGSIQLEIGNLINLEKLDVSRNMLSGKIPSTLGTCVKLRFLYIQSNNFWGTLPSSLSYLRGIEELNLSHNNFSGKIPDYLEDFVFLQKLDLSFNDFEGEVPKIGIFKNATAISIRGNNKLCGGIPKLHLHSCNTKGFKGKRYTLILKIIIPTSFGLLGLVIVLSLLYLCCFKKTTKVPPLRFLGKSYVKLSYQSLLKATDGFSPANMIGMGSFGLVYKGILDHGEKVVAVKVLNLQFRGASKSFVAECEALRRIRHRNLVKVFTACSSVDYNGNDFKALVYEFMVNGSLEDWLHANENEDEVHVESRNLNLLQRLNIAIDVASALDYLHHHCSEPIVHCDLKPSNVLLNDEMIGHVGDFGLARFLPEGTYNSSATQSSSTGLRGSIGYAAPEYGMGNEVTTSGDVYSYGVLLLEMFTAKRPTDNMFNDSLSLHNFAKIALPEQVASIVDPTLIQQREIGEGSSSIENTQNQSSTGSHKIYECLISILNIGIACSQELPRDRPTINHVVTQLLVIKNNFLGTNGVHGGRRASITV</sequence>
<dbReference type="EMBL" id="CM045764">
    <property type="protein sequence ID" value="KAI8008879.1"/>
    <property type="molecule type" value="Genomic_DNA"/>
</dbReference>
<protein>
    <submittedName>
        <fullName evidence="1">LRR receptor-like serine/threonine-protein kinase</fullName>
    </submittedName>
</protein>
<evidence type="ECO:0000313" key="2">
    <source>
        <dbReference type="Proteomes" id="UP001060215"/>
    </source>
</evidence>
<evidence type="ECO:0000313" key="1">
    <source>
        <dbReference type="EMBL" id="KAI8008879.1"/>
    </source>
</evidence>
<keyword evidence="2" id="KW-1185">Reference proteome</keyword>
<organism evidence="1 2">
    <name type="scientific">Camellia lanceoleosa</name>
    <dbReference type="NCBI Taxonomy" id="1840588"/>
    <lineage>
        <taxon>Eukaryota</taxon>
        <taxon>Viridiplantae</taxon>
        <taxon>Streptophyta</taxon>
        <taxon>Embryophyta</taxon>
        <taxon>Tracheophyta</taxon>
        <taxon>Spermatophyta</taxon>
        <taxon>Magnoliopsida</taxon>
        <taxon>eudicotyledons</taxon>
        <taxon>Gunneridae</taxon>
        <taxon>Pentapetalae</taxon>
        <taxon>asterids</taxon>
        <taxon>Ericales</taxon>
        <taxon>Theaceae</taxon>
        <taxon>Camellia</taxon>
    </lineage>
</organism>
<accession>A0ACC0H6G2</accession>
<dbReference type="Proteomes" id="UP001060215">
    <property type="component" value="Chromosome 7"/>
</dbReference>